<keyword evidence="4" id="KW-1185">Reference proteome</keyword>
<feature type="domain" description="Cupin type-2" evidence="2">
    <location>
        <begin position="38"/>
        <end position="108"/>
    </location>
</feature>
<keyword evidence="1" id="KW-0479">Metal-binding</keyword>
<evidence type="ECO:0000256" key="1">
    <source>
        <dbReference type="ARBA" id="ARBA00022723"/>
    </source>
</evidence>
<dbReference type="Proteomes" id="UP000184476">
    <property type="component" value="Unassembled WGS sequence"/>
</dbReference>
<dbReference type="Pfam" id="PF07883">
    <property type="entry name" value="Cupin_2"/>
    <property type="match status" value="1"/>
</dbReference>
<gene>
    <name evidence="3" type="ORF">SAMN05444392_10524</name>
</gene>
<proteinExistence type="predicted"/>
<evidence type="ECO:0000313" key="4">
    <source>
        <dbReference type="Proteomes" id="UP000184476"/>
    </source>
</evidence>
<dbReference type="GO" id="GO:0046872">
    <property type="term" value="F:metal ion binding"/>
    <property type="evidence" value="ECO:0007669"/>
    <property type="project" value="UniProtKB-KW"/>
</dbReference>
<dbReference type="InterPro" id="IPR051610">
    <property type="entry name" value="GPI/OXD"/>
</dbReference>
<dbReference type="InterPro" id="IPR011051">
    <property type="entry name" value="RmlC_Cupin_sf"/>
</dbReference>
<dbReference type="PANTHER" id="PTHR35848:SF6">
    <property type="entry name" value="CUPIN TYPE-2 DOMAIN-CONTAINING PROTEIN"/>
    <property type="match status" value="1"/>
</dbReference>
<evidence type="ECO:0000313" key="3">
    <source>
        <dbReference type="EMBL" id="SHE93362.1"/>
    </source>
</evidence>
<sequence>MRKAIQPNDVSTHSFSWGVIKWLVTPDQIKGANMTFGEVILLPEQGHERHNHPESEEILYVLSGEGEQMVNDEASFQIQAGDVIHIPKGVYHSTFNTGWEPLRLLAIYNPGGSEKELASMPDFQEIPAGQVATFTRK</sequence>
<dbReference type="RefSeq" id="WP_073154652.1">
    <property type="nucleotide sequence ID" value="NZ_FQVL01000005.1"/>
</dbReference>
<dbReference type="OrthoDB" id="9791637at2"/>
<dbReference type="PANTHER" id="PTHR35848">
    <property type="entry name" value="OXALATE-BINDING PROTEIN"/>
    <property type="match status" value="1"/>
</dbReference>
<reference evidence="3 4" key="1">
    <citation type="submission" date="2016-11" db="EMBL/GenBank/DDBJ databases">
        <authorList>
            <person name="Jaros S."/>
            <person name="Januszkiewicz K."/>
            <person name="Wedrychowicz H."/>
        </authorList>
    </citation>
    <scope>NUCLEOTIDE SEQUENCE [LARGE SCALE GENOMIC DNA]</scope>
    <source>
        <strain evidence="3 4">DSM 44666</strain>
    </source>
</reference>
<accession>A0A1M4XJL1</accession>
<dbReference type="SUPFAM" id="SSF51182">
    <property type="entry name" value="RmlC-like cupins"/>
    <property type="match status" value="1"/>
</dbReference>
<protein>
    <submittedName>
        <fullName evidence="3">Cupin domain-containing protein</fullName>
    </submittedName>
</protein>
<dbReference type="InterPro" id="IPR013096">
    <property type="entry name" value="Cupin_2"/>
</dbReference>
<dbReference type="Gene3D" id="2.60.120.10">
    <property type="entry name" value="Jelly Rolls"/>
    <property type="match status" value="1"/>
</dbReference>
<dbReference type="InterPro" id="IPR014710">
    <property type="entry name" value="RmlC-like_jellyroll"/>
</dbReference>
<name>A0A1M4XJL1_9BACL</name>
<dbReference type="AlphaFoldDB" id="A0A1M4XJL1"/>
<dbReference type="STRING" id="112248.SAMN05444392_10524"/>
<dbReference type="EMBL" id="FQVL01000005">
    <property type="protein sequence ID" value="SHE93362.1"/>
    <property type="molecule type" value="Genomic_DNA"/>
</dbReference>
<evidence type="ECO:0000259" key="2">
    <source>
        <dbReference type="Pfam" id="PF07883"/>
    </source>
</evidence>
<organism evidence="3 4">
    <name type="scientific">Seinonella peptonophila</name>
    <dbReference type="NCBI Taxonomy" id="112248"/>
    <lineage>
        <taxon>Bacteria</taxon>
        <taxon>Bacillati</taxon>
        <taxon>Bacillota</taxon>
        <taxon>Bacilli</taxon>
        <taxon>Bacillales</taxon>
        <taxon>Thermoactinomycetaceae</taxon>
        <taxon>Seinonella</taxon>
    </lineage>
</organism>